<evidence type="ECO:0000256" key="2">
    <source>
        <dbReference type="ARBA" id="ARBA00006577"/>
    </source>
</evidence>
<evidence type="ECO:0000256" key="5">
    <source>
        <dbReference type="PROSITE-ProRule" id="PRU00277"/>
    </source>
</evidence>
<comment type="catalytic activity">
    <reaction evidence="1 5 6">
        <text>[protein]-peptidylproline (omega=180) = [protein]-peptidylproline (omega=0)</text>
        <dbReference type="Rhea" id="RHEA:16237"/>
        <dbReference type="Rhea" id="RHEA-COMP:10747"/>
        <dbReference type="Rhea" id="RHEA-COMP:10748"/>
        <dbReference type="ChEBI" id="CHEBI:83833"/>
        <dbReference type="ChEBI" id="CHEBI:83834"/>
        <dbReference type="EC" id="5.2.1.8"/>
    </reaction>
</comment>
<feature type="chain" id="PRO_5025602409" description="Peptidyl-prolyl cis-trans isomerase" evidence="7">
    <location>
        <begin position="19"/>
        <end position="232"/>
    </location>
</feature>
<sequence>MNVKQLAIFAGVSLSALASCNLQKSMNKDISLKSEIDTVSYSLGVSIGQSIKGQGMDTINAEVFVQAIQDVFSNDSLKVNPAQANQLLQNYFQNLSVKKADKNLKEGQDFLAKNKSKEGVKTTASGLQYKVLKDGTGPSPAATDTIVANYTGKTLDGKVFDTSVGKQPLVYPANQLIPGWTEALQMMKVGSKWELYIPAELAYGERGAGADIGPNSALIFEMELLGIGNPNK</sequence>
<evidence type="ECO:0000256" key="4">
    <source>
        <dbReference type="ARBA" id="ARBA00023235"/>
    </source>
</evidence>
<evidence type="ECO:0000256" key="1">
    <source>
        <dbReference type="ARBA" id="ARBA00000971"/>
    </source>
</evidence>
<feature type="signal peptide" evidence="7">
    <location>
        <begin position="1"/>
        <end position="18"/>
    </location>
</feature>
<dbReference type="PROSITE" id="PS51257">
    <property type="entry name" value="PROKAR_LIPOPROTEIN"/>
    <property type="match status" value="1"/>
</dbReference>
<organism evidence="9 10">
    <name type="scientific">Rhodocytophaga rosea</name>
    <dbReference type="NCBI Taxonomy" id="2704465"/>
    <lineage>
        <taxon>Bacteria</taxon>
        <taxon>Pseudomonadati</taxon>
        <taxon>Bacteroidota</taxon>
        <taxon>Cytophagia</taxon>
        <taxon>Cytophagales</taxon>
        <taxon>Rhodocytophagaceae</taxon>
        <taxon>Rhodocytophaga</taxon>
    </lineage>
</organism>
<dbReference type="AlphaFoldDB" id="A0A6C0GLD0"/>
<name>A0A6C0GLD0_9BACT</name>
<dbReference type="Proteomes" id="UP000480178">
    <property type="component" value="Chromosome"/>
</dbReference>
<dbReference type="GO" id="GO:0006457">
    <property type="term" value="P:protein folding"/>
    <property type="evidence" value="ECO:0007669"/>
    <property type="project" value="InterPro"/>
</dbReference>
<dbReference type="Gene3D" id="1.10.287.460">
    <property type="entry name" value="Peptidyl-prolyl cis-trans isomerase, FKBP-type, N-terminal domain"/>
    <property type="match status" value="1"/>
</dbReference>
<reference evidence="9 10" key="1">
    <citation type="submission" date="2020-01" db="EMBL/GenBank/DDBJ databases">
        <authorList>
            <person name="Kim M.K."/>
        </authorList>
    </citation>
    <scope>NUCLEOTIDE SEQUENCE [LARGE SCALE GENOMIC DNA]</scope>
    <source>
        <strain evidence="9 10">172606-1</strain>
    </source>
</reference>
<dbReference type="EMBL" id="CP048222">
    <property type="protein sequence ID" value="QHT68757.1"/>
    <property type="molecule type" value="Genomic_DNA"/>
</dbReference>
<dbReference type="RefSeq" id="WP_162444762.1">
    <property type="nucleotide sequence ID" value="NZ_CP048222.1"/>
</dbReference>
<keyword evidence="10" id="KW-1185">Reference proteome</keyword>
<dbReference type="KEGG" id="rhoz:GXP67_19950"/>
<evidence type="ECO:0000313" key="9">
    <source>
        <dbReference type="EMBL" id="QHT68757.1"/>
    </source>
</evidence>
<evidence type="ECO:0000313" key="10">
    <source>
        <dbReference type="Proteomes" id="UP000480178"/>
    </source>
</evidence>
<dbReference type="Pfam" id="PF01346">
    <property type="entry name" value="FKBP_N"/>
    <property type="match status" value="1"/>
</dbReference>
<dbReference type="Gene3D" id="3.10.50.40">
    <property type="match status" value="1"/>
</dbReference>
<dbReference type="InterPro" id="IPR036944">
    <property type="entry name" value="PPIase_FKBP_N_sf"/>
</dbReference>
<keyword evidence="4 5" id="KW-0413">Isomerase</keyword>
<comment type="similarity">
    <text evidence="2 6">Belongs to the FKBP-type PPIase family.</text>
</comment>
<feature type="domain" description="PPIase FKBP-type" evidence="8">
    <location>
        <begin position="143"/>
        <end position="228"/>
    </location>
</feature>
<proteinExistence type="inferred from homology"/>
<evidence type="ECO:0000256" key="7">
    <source>
        <dbReference type="SAM" id="SignalP"/>
    </source>
</evidence>
<dbReference type="InterPro" id="IPR001179">
    <property type="entry name" value="PPIase_FKBP_dom"/>
</dbReference>
<keyword evidence="7" id="KW-0732">Signal</keyword>
<evidence type="ECO:0000256" key="3">
    <source>
        <dbReference type="ARBA" id="ARBA00023110"/>
    </source>
</evidence>
<dbReference type="EC" id="5.2.1.8" evidence="6"/>
<dbReference type="InterPro" id="IPR000774">
    <property type="entry name" value="PPIase_FKBP_N"/>
</dbReference>
<gene>
    <name evidence="9" type="ORF">GXP67_19950</name>
</gene>
<keyword evidence="3 5" id="KW-0697">Rotamase</keyword>
<dbReference type="SUPFAM" id="SSF54534">
    <property type="entry name" value="FKBP-like"/>
    <property type="match status" value="1"/>
</dbReference>
<protein>
    <recommendedName>
        <fullName evidence="6">Peptidyl-prolyl cis-trans isomerase</fullName>
        <ecNumber evidence="6">5.2.1.8</ecNumber>
    </recommendedName>
</protein>
<evidence type="ECO:0000259" key="8">
    <source>
        <dbReference type="PROSITE" id="PS50059"/>
    </source>
</evidence>
<dbReference type="InterPro" id="IPR046357">
    <property type="entry name" value="PPIase_dom_sf"/>
</dbReference>
<accession>A0A6C0GLD0</accession>
<dbReference type="PANTHER" id="PTHR43811">
    <property type="entry name" value="FKBP-TYPE PEPTIDYL-PROLYL CIS-TRANS ISOMERASE FKPA"/>
    <property type="match status" value="1"/>
</dbReference>
<dbReference type="PANTHER" id="PTHR43811:SF23">
    <property type="entry name" value="FKBP-TYPE 22 KDA PEPTIDYL-PROLYL CIS-TRANS ISOMERASE"/>
    <property type="match status" value="1"/>
</dbReference>
<dbReference type="GO" id="GO:0003755">
    <property type="term" value="F:peptidyl-prolyl cis-trans isomerase activity"/>
    <property type="evidence" value="ECO:0007669"/>
    <property type="project" value="UniProtKB-UniRule"/>
</dbReference>
<dbReference type="Pfam" id="PF00254">
    <property type="entry name" value="FKBP_C"/>
    <property type="match status" value="1"/>
</dbReference>
<evidence type="ECO:0000256" key="6">
    <source>
        <dbReference type="RuleBase" id="RU003915"/>
    </source>
</evidence>
<dbReference type="PROSITE" id="PS50059">
    <property type="entry name" value="FKBP_PPIASE"/>
    <property type="match status" value="1"/>
</dbReference>